<proteinExistence type="predicted"/>
<dbReference type="OrthoDB" id="16520at2759"/>
<dbReference type="GO" id="GO:0006508">
    <property type="term" value="P:proteolysis"/>
    <property type="evidence" value="ECO:0007669"/>
    <property type="project" value="InterPro"/>
</dbReference>
<dbReference type="Pfam" id="PF00326">
    <property type="entry name" value="Peptidase_S9"/>
    <property type="match status" value="1"/>
</dbReference>
<dbReference type="InterPro" id="IPR001375">
    <property type="entry name" value="Peptidase_S9_cat"/>
</dbReference>
<keyword evidence="5" id="KW-0645">Protease</keyword>
<feature type="transmembrane region" description="Helical" evidence="2">
    <location>
        <begin position="262"/>
        <end position="286"/>
    </location>
</feature>
<dbReference type="EMBL" id="KQ760945">
    <property type="protein sequence ID" value="OAD58605.1"/>
    <property type="molecule type" value="Genomic_DNA"/>
</dbReference>
<keyword evidence="2" id="KW-1133">Transmembrane helix</keyword>
<feature type="domain" description="Peptidase S9 prolyl oligopeptidase catalytic" evidence="3">
    <location>
        <begin position="869"/>
        <end position="1066"/>
    </location>
</feature>
<dbReference type="SUPFAM" id="SSF82171">
    <property type="entry name" value="DPP6 N-terminal domain-like"/>
    <property type="match status" value="1"/>
</dbReference>
<dbReference type="Pfam" id="PF00930">
    <property type="entry name" value="DPPIV_N"/>
    <property type="match status" value="1"/>
</dbReference>
<dbReference type="InterPro" id="IPR029058">
    <property type="entry name" value="AB_hydrolase_fold"/>
</dbReference>
<feature type="domain" description="Dipeptidylpeptidase IV N-terminal" evidence="4">
    <location>
        <begin position="361"/>
        <end position="781"/>
    </location>
</feature>
<dbReference type="GO" id="GO:0004177">
    <property type="term" value="F:aminopeptidase activity"/>
    <property type="evidence" value="ECO:0007669"/>
    <property type="project" value="UniProtKB-KW"/>
</dbReference>
<dbReference type="PANTHER" id="PTHR11731:SF187">
    <property type="entry name" value="INACTIVE DIPEPTIDYL PEPTIDASE 10-LIKE PROTEIN"/>
    <property type="match status" value="1"/>
</dbReference>
<gene>
    <name evidence="5" type="ORF">WN48_10691</name>
</gene>
<name>A0A310SSB3_9HYME</name>
<feature type="region of interest" description="Disordered" evidence="1">
    <location>
        <begin position="126"/>
        <end position="146"/>
    </location>
</feature>
<dbReference type="InterPro" id="IPR002469">
    <property type="entry name" value="Peptidase_S9B_N"/>
</dbReference>
<dbReference type="AlphaFoldDB" id="A0A310SSB3"/>
<dbReference type="Gene3D" id="3.40.50.1820">
    <property type="entry name" value="alpha/beta hydrolase"/>
    <property type="match status" value="1"/>
</dbReference>
<keyword evidence="6" id="KW-1185">Reference proteome</keyword>
<dbReference type="Proteomes" id="UP000250275">
    <property type="component" value="Unassembled WGS sequence"/>
</dbReference>
<accession>A0A310SSB3</accession>
<keyword evidence="2" id="KW-0472">Membrane</keyword>
<reference evidence="5 6" key="1">
    <citation type="submission" date="2015-07" db="EMBL/GenBank/DDBJ databases">
        <title>The genome of Eufriesea mexicana.</title>
        <authorList>
            <person name="Pan H."/>
            <person name="Kapheim K."/>
        </authorList>
    </citation>
    <scope>NUCLEOTIDE SEQUENCE [LARGE SCALE GENOMIC DNA]</scope>
    <source>
        <strain evidence="5">0111107269</strain>
        <tissue evidence="5">Whole body</tissue>
    </source>
</reference>
<evidence type="ECO:0000313" key="6">
    <source>
        <dbReference type="Proteomes" id="UP000250275"/>
    </source>
</evidence>
<dbReference type="Gene3D" id="2.140.10.30">
    <property type="entry name" value="Dipeptidylpeptidase IV, N-terminal domain"/>
    <property type="match status" value="1"/>
</dbReference>
<feature type="region of interest" description="Disordered" evidence="1">
    <location>
        <begin position="500"/>
        <end position="535"/>
    </location>
</feature>
<dbReference type="GO" id="GO:0008239">
    <property type="term" value="F:dipeptidyl-peptidase activity"/>
    <property type="evidence" value="ECO:0007669"/>
    <property type="project" value="TreeGrafter"/>
</dbReference>
<evidence type="ECO:0000256" key="1">
    <source>
        <dbReference type="SAM" id="MobiDB-lite"/>
    </source>
</evidence>
<organism evidence="5 6">
    <name type="scientific">Eufriesea mexicana</name>
    <dbReference type="NCBI Taxonomy" id="516756"/>
    <lineage>
        <taxon>Eukaryota</taxon>
        <taxon>Metazoa</taxon>
        <taxon>Ecdysozoa</taxon>
        <taxon>Arthropoda</taxon>
        <taxon>Hexapoda</taxon>
        <taxon>Insecta</taxon>
        <taxon>Pterygota</taxon>
        <taxon>Neoptera</taxon>
        <taxon>Endopterygota</taxon>
        <taxon>Hymenoptera</taxon>
        <taxon>Apocrita</taxon>
        <taxon>Aculeata</taxon>
        <taxon>Apoidea</taxon>
        <taxon>Anthophila</taxon>
        <taxon>Apidae</taxon>
        <taxon>Eufriesea</taxon>
    </lineage>
</organism>
<dbReference type="GO" id="GO:0008236">
    <property type="term" value="F:serine-type peptidase activity"/>
    <property type="evidence" value="ECO:0007669"/>
    <property type="project" value="InterPro"/>
</dbReference>
<evidence type="ECO:0000259" key="4">
    <source>
        <dbReference type="Pfam" id="PF00930"/>
    </source>
</evidence>
<dbReference type="SUPFAM" id="SSF53474">
    <property type="entry name" value="alpha/beta-Hydrolases"/>
    <property type="match status" value="1"/>
</dbReference>
<evidence type="ECO:0000256" key="2">
    <source>
        <dbReference type="SAM" id="Phobius"/>
    </source>
</evidence>
<keyword evidence="5" id="KW-0031">Aminopeptidase</keyword>
<dbReference type="InterPro" id="IPR050278">
    <property type="entry name" value="Serine_Prot_S9B/DPPIV"/>
</dbReference>
<keyword evidence="2" id="KW-0812">Transmembrane</keyword>
<sequence length="1070" mass="119940">MVRQTDRDRLNAVSNLTIELWIEIGRTWSCDCLDLDLDSLISSCPETQGPSVQGDSRYLSVPQKFTIIRPLGLYVYEPHCTFEKSVERATNLLKASNIRTKASKNIISSATRLRKDSIRRPIDCTDRSPLFPSDTRPQKSRHSILSASCPQSTGLTAEQTGCQCRNCGECYESHARSRYKSHQISITSNPPSSHCLVTTRRKVTAGISDLEQTPGMCPLNSDPQQTNKPITSMSVLTVDRDRSFFPGRDLTYAEGGHNWRSIIFSLLVIGFVIAGIVTAIYLLGYVDELLYWSGRRLTLDECLRDDLTPHRLSPTWVAHDKFVYQADDGSLTLLDTSNNSVALLVSNHTLRQLNVQGYQCSADLRYVLFKHNVKPVFRNTFTAYYTVYDVTNDHHTPLRLHASRRMQQTRLQHAAWLGNTSGLLMISENDIYVRLAPSAAEDARITDTGVPGVIYNGVPDWLYQEEVLPRPEAAWPSPDGTHLLFASFNDTKVTALEFPWFSSQPGQDGPSASPLSTSRRGSFPPSRSVRYPTPGTPNPEVDLWLLELSNVTGSFNGNGTTNTSALFRLRLKPPSALDGQEYYLISAGWVGDDSSQVAVVWMTRSQNLSLVSACRAPMWECEETHSERAPEGQWLDAQPHPLFAPDGDSFLLLAAVQEGDKEHFTHIKHVTLTQQRIAVLSHGRYEVSEILAWDTKAHLVYYLGTRERRPGQRHLYVVPDPTADDPRRLEPLCVTCDLGEVLWSSRFYYTNCTHFSASVSPAVENENQGYYVLHCEGPGLPLAGVHLMTTHKMIRVLYDTRIQRGDKLSQLALPTRRSFEVPLPQGWKAQVQLLLPPSWREELRDAAFPVLVEVNGRPGSEAVTDRFKIDWGTYMSSHNDVVYVRLDVRGARGQGKRDLFRRIGGVEVQDQLTVLRHLLKTLKYLDVTRVGVWGWGYGGYVTAMVLGSQENVFKCGVAVNPIADWLYYNSAFTERVLGAPAENYKGYVEADLTQRARLVPSHSLYLLHGLADLTAPYTHGVAFAKALSEAGIIFRYQSYADEDHALSGVLEHAYRSMEDFLAECLALDAS</sequence>
<protein>
    <submittedName>
        <fullName evidence="5">Dipeptidyl aminopeptidase-like protein 6</fullName>
    </submittedName>
</protein>
<dbReference type="GO" id="GO:0005886">
    <property type="term" value="C:plasma membrane"/>
    <property type="evidence" value="ECO:0007669"/>
    <property type="project" value="TreeGrafter"/>
</dbReference>
<dbReference type="PANTHER" id="PTHR11731">
    <property type="entry name" value="PROTEASE FAMILY S9B,C DIPEPTIDYL-PEPTIDASE IV-RELATED"/>
    <property type="match status" value="1"/>
</dbReference>
<keyword evidence="5" id="KW-0378">Hydrolase</keyword>
<evidence type="ECO:0000259" key="3">
    <source>
        <dbReference type="Pfam" id="PF00326"/>
    </source>
</evidence>
<evidence type="ECO:0000313" key="5">
    <source>
        <dbReference type="EMBL" id="OAD58605.1"/>
    </source>
</evidence>